<dbReference type="InterPro" id="IPR050595">
    <property type="entry name" value="Bact_response_regulator"/>
</dbReference>
<feature type="modified residue" description="4-aspartylphosphate" evidence="2">
    <location>
        <position position="55"/>
    </location>
</feature>
<dbReference type="GO" id="GO:0000160">
    <property type="term" value="P:phosphorelay signal transduction system"/>
    <property type="evidence" value="ECO:0007669"/>
    <property type="project" value="InterPro"/>
</dbReference>
<keyword evidence="1 2" id="KW-0597">Phosphoprotein</keyword>
<evidence type="ECO:0000259" key="3">
    <source>
        <dbReference type="PROSITE" id="PS50110"/>
    </source>
</evidence>
<dbReference type="SUPFAM" id="SSF52172">
    <property type="entry name" value="CheY-like"/>
    <property type="match status" value="1"/>
</dbReference>
<gene>
    <name evidence="4" type="ORF">Mic7113_2317</name>
</gene>
<dbReference type="STRING" id="1173027.Mic7113_2317"/>
<organism evidence="4 5">
    <name type="scientific">Allocoleopsis franciscana PCC 7113</name>
    <dbReference type="NCBI Taxonomy" id="1173027"/>
    <lineage>
        <taxon>Bacteria</taxon>
        <taxon>Bacillati</taxon>
        <taxon>Cyanobacteriota</taxon>
        <taxon>Cyanophyceae</taxon>
        <taxon>Coleofasciculales</taxon>
        <taxon>Coleofasciculaceae</taxon>
        <taxon>Allocoleopsis</taxon>
        <taxon>Allocoleopsis franciscana</taxon>
    </lineage>
</organism>
<dbReference type="GO" id="GO:0003677">
    <property type="term" value="F:DNA binding"/>
    <property type="evidence" value="ECO:0007669"/>
    <property type="project" value="UniProtKB-KW"/>
</dbReference>
<evidence type="ECO:0000256" key="2">
    <source>
        <dbReference type="PROSITE-ProRule" id="PRU00169"/>
    </source>
</evidence>
<evidence type="ECO:0000313" key="4">
    <source>
        <dbReference type="EMBL" id="AFZ18122.1"/>
    </source>
</evidence>
<dbReference type="InterPro" id="IPR001789">
    <property type="entry name" value="Sig_transdc_resp-reg_receiver"/>
</dbReference>
<reference evidence="4 5" key="1">
    <citation type="submission" date="2012-06" db="EMBL/GenBank/DDBJ databases">
        <title>Finished chromosome of genome of Microcoleus sp. PCC 7113.</title>
        <authorList>
            <consortium name="US DOE Joint Genome Institute"/>
            <person name="Gugger M."/>
            <person name="Coursin T."/>
            <person name="Rippka R."/>
            <person name="Tandeau De Marsac N."/>
            <person name="Huntemann M."/>
            <person name="Wei C.-L."/>
            <person name="Han J."/>
            <person name="Detter J.C."/>
            <person name="Han C."/>
            <person name="Tapia R."/>
            <person name="Chen A."/>
            <person name="Kyrpides N."/>
            <person name="Mavromatis K."/>
            <person name="Markowitz V."/>
            <person name="Szeto E."/>
            <person name="Ivanova N."/>
            <person name="Pagani I."/>
            <person name="Pati A."/>
            <person name="Goodwin L."/>
            <person name="Nordberg H.P."/>
            <person name="Cantor M.N."/>
            <person name="Hua S.X."/>
            <person name="Woyke T."/>
            <person name="Kerfeld C.A."/>
        </authorList>
    </citation>
    <scope>NUCLEOTIDE SEQUENCE [LARGE SCALE GENOMIC DNA]</scope>
    <source>
        <strain evidence="4 5">PCC 7113</strain>
    </source>
</reference>
<dbReference type="CDD" id="cd17552">
    <property type="entry name" value="REC_RR468-like"/>
    <property type="match status" value="1"/>
</dbReference>
<dbReference type="AlphaFoldDB" id="K9WF48"/>
<dbReference type="PANTHER" id="PTHR44591:SF22">
    <property type="entry name" value="CHEY SUBFAMILY"/>
    <property type="match status" value="1"/>
</dbReference>
<dbReference type="Proteomes" id="UP000010471">
    <property type="component" value="Chromosome"/>
</dbReference>
<dbReference type="InterPro" id="IPR011006">
    <property type="entry name" value="CheY-like_superfamily"/>
</dbReference>
<dbReference type="OrthoDB" id="487748at2"/>
<dbReference type="PROSITE" id="PS50110">
    <property type="entry name" value="RESPONSE_REGULATORY"/>
    <property type="match status" value="1"/>
</dbReference>
<evidence type="ECO:0000313" key="5">
    <source>
        <dbReference type="Proteomes" id="UP000010471"/>
    </source>
</evidence>
<dbReference type="RefSeq" id="WP_015182272.1">
    <property type="nucleotide sequence ID" value="NC_019738.1"/>
</dbReference>
<dbReference type="KEGG" id="mic:Mic7113_2317"/>
<accession>K9WF48</accession>
<dbReference type="PANTHER" id="PTHR44591">
    <property type="entry name" value="STRESS RESPONSE REGULATOR PROTEIN 1"/>
    <property type="match status" value="1"/>
</dbReference>
<keyword evidence="5" id="KW-1185">Reference proteome</keyword>
<dbReference type="eggNOG" id="COG0745">
    <property type="taxonomic scope" value="Bacteria"/>
</dbReference>
<dbReference type="SMART" id="SM00448">
    <property type="entry name" value="REC"/>
    <property type="match status" value="1"/>
</dbReference>
<dbReference type="Gene3D" id="3.40.50.2300">
    <property type="match status" value="1"/>
</dbReference>
<keyword evidence="4" id="KW-0238">DNA-binding</keyword>
<dbReference type="PATRIC" id="fig|1173027.3.peg.2532"/>
<dbReference type="Pfam" id="PF00072">
    <property type="entry name" value="Response_reg"/>
    <property type="match status" value="1"/>
</dbReference>
<sequence>MTVRQILIIDDEERIRELVQACLEDLGGWRTISAPSAREGLLKAETPSLDAILLDVSMPDMDGFLCFQKLQENPVTRSIPVVLLTAKVLSDDRTQFSQMGVAGMITKPFNPVTLCEQIAEILGWSL</sequence>
<dbReference type="HOGENOM" id="CLU_000445_69_17_3"/>
<protein>
    <submittedName>
        <fullName evidence="4">Response regulator with CheY-like receiver, AAA-type ATPase, and DNA-binding domains</fullName>
    </submittedName>
</protein>
<evidence type="ECO:0000256" key="1">
    <source>
        <dbReference type="ARBA" id="ARBA00022553"/>
    </source>
</evidence>
<name>K9WF48_9CYAN</name>
<feature type="domain" description="Response regulatory" evidence="3">
    <location>
        <begin position="5"/>
        <end position="122"/>
    </location>
</feature>
<dbReference type="EMBL" id="CP003630">
    <property type="protein sequence ID" value="AFZ18122.1"/>
    <property type="molecule type" value="Genomic_DNA"/>
</dbReference>
<proteinExistence type="predicted"/>